<dbReference type="InterPro" id="IPR017449">
    <property type="entry name" value="Pro-tRNA_synth_II"/>
</dbReference>
<evidence type="ECO:0000256" key="5">
    <source>
        <dbReference type="ARBA" id="ARBA00022917"/>
    </source>
</evidence>
<dbReference type="AlphaFoldDB" id="A0A382R5T2"/>
<evidence type="ECO:0000256" key="1">
    <source>
        <dbReference type="ARBA" id="ARBA00012831"/>
    </source>
</evidence>
<dbReference type="InterPro" id="IPR006195">
    <property type="entry name" value="aa-tRNA-synth_II"/>
</dbReference>
<dbReference type="Gene3D" id="3.40.50.800">
    <property type="entry name" value="Anticodon-binding domain"/>
    <property type="match status" value="1"/>
</dbReference>
<accession>A0A382R5T2</accession>
<name>A0A382R5T2_9ZZZZ</name>
<dbReference type="GO" id="GO:0005524">
    <property type="term" value="F:ATP binding"/>
    <property type="evidence" value="ECO:0007669"/>
    <property type="project" value="UniProtKB-KW"/>
</dbReference>
<keyword evidence="2" id="KW-0436">Ligase</keyword>
<dbReference type="InterPro" id="IPR002314">
    <property type="entry name" value="aa-tRNA-synt_IIb"/>
</dbReference>
<dbReference type="GO" id="GO:0017101">
    <property type="term" value="C:aminoacyl-tRNA synthetase multienzyme complex"/>
    <property type="evidence" value="ECO:0007669"/>
    <property type="project" value="TreeGrafter"/>
</dbReference>
<sequence>AWYTIAIDVIMPDGRTLQVASVHHYRDQWARAFDVTYEDDSGEQQFVHQTTYGMSERLLGAIVANHGDNQGLVMPPSVAPIQVIVIPIISKQSSEDMVSEAEKLVSKLKEAGIRARIDARDIRPGQKYYDWEIKGVPLRIEIGPRDLANSSVMCVRRTGGKTSHPIDDLIEAVENELTAVGEDMNKNSMEHFKSCIRDLPNFSVDGNKLVFDEQIQSGIVYEMAFDGNDAEAEMIEKSTDLSFLGNSTTSYSKSKSCVMTGRPTQNRVYLAKTY</sequence>
<dbReference type="EMBL" id="UINC01119056">
    <property type="protein sequence ID" value="SVC92600.1"/>
    <property type="molecule type" value="Genomic_DNA"/>
</dbReference>
<evidence type="ECO:0000256" key="3">
    <source>
        <dbReference type="ARBA" id="ARBA00022741"/>
    </source>
</evidence>
<evidence type="ECO:0000256" key="2">
    <source>
        <dbReference type="ARBA" id="ARBA00022598"/>
    </source>
</evidence>
<keyword evidence="5" id="KW-0648">Protein biosynthesis</keyword>
<dbReference type="PROSITE" id="PS50862">
    <property type="entry name" value="AA_TRNA_LIGASE_II"/>
    <property type="match status" value="1"/>
</dbReference>
<dbReference type="GO" id="GO:0004827">
    <property type="term" value="F:proline-tRNA ligase activity"/>
    <property type="evidence" value="ECO:0007669"/>
    <property type="project" value="UniProtKB-EC"/>
</dbReference>
<dbReference type="Pfam" id="PF03129">
    <property type="entry name" value="HGTP_anticodon"/>
    <property type="match status" value="1"/>
</dbReference>
<dbReference type="EC" id="6.1.1.15" evidence="1"/>
<protein>
    <recommendedName>
        <fullName evidence="1">proline--tRNA ligase</fullName>
        <ecNumber evidence="1">6.1.1.15</ecNumber>
    </recommendedName>
</protein>
<feature type="domain" description="Aminoacyl-transfer RNA synthetases class-II family profile" evidence="7">
    <location>
        <begin position="1"/>
        <end position="75"/>
    </location>
</feature>
<dbReference type="InterPro" id="IPR004154">
    <property type="entry name" value="Anticodon-bd"/>
</dbReference>
<dbReference type="GO" id="GO:0005737">
    <property type="term" value="C:cytoplasm"/>
    <property type="evidence" value="ECO:0007669"/>
    <property type="project" value="InterPro"/>
</dbReference>
<dbReference type="GO" id="GO:0006433">
    <property type="term" value="P:prolyl-tRNA aminoacylation"/>
    <property type="evidence" value="ECO:0007669"/>
    <property type="project" value="InterPro"/>
</dbReference>
<gene>
    <name evidence="8" type="ORF">METZ01_LOCUS345454</name>
</gene>
<keyword evidence="4" id="KW-0067">ATP-binding</keyword>
<dbReference type="InterPro" id="IPR045864">
    <property type="entry name" value="aa-tRNA-synth_II/BPL/LPL"/>
</dbReference>
<dbReference type="InterPro" id="IPR036621">
    <property type="entry name" value="Anticodon-bd_dom_sf"/>
</dbReference>
<dbReference type="Gene3D" id="3.30.930.10">
    <property type="entry name" value="Bira Bifunctional Protein, Domain 2"/>
    <property type="match status" value="1"/>
</dbReference>
<reference evidence="8" key="1">
    <citation type="submission" date="2018-05" db="EMBL/GenBank/DDBJ databases">
        <authorList>
            <person name="Lanie J.A."/>
            <person name="Ng W.-L."/>
            <person name="Kazmierczak K.M."/>
            <person name="Andrzejewski T.M."/>
            <person name="Davidsen T.M."/>
            <person name="Wayne K.J."/>
            <person name="Tettelin H."/>
            <person name="Glass J.I."/>
            <person name="Rusch D."/>
            <person name="Podicherti R."/>
            <person name="Tsui H.-C.T."/>
            <person name="Winkler M.E."/>
        </authorList>
    </citation>
    <scope>NUCLEOTIDE SEQUENCE</scope>
</reference>
<dbReference type="PANTHER" id="PTHR43382:SF2">
    <property type="entry name" value="BIFUNCTIONAL GLUTAMATE_PROLINE--TRNA LIGASE"/>
    <property type="match status" value="1"/>
</dbReference>
<proteinExistence type="predicted"/>
<evidence type="ECO:0000313" key="8">
    <source>
        <dbReference type="EMBL" id="SVC92600.1"/>
    </source>
</evidence>
<keyword evidence="6" id="KW-0030">Aminoacyl-tRNA synthetase</keyword>
<evidence type="ECO:0000259" key="7">
    <source>
        <dbReference type="PROSITE" id="PS50862"/>
    </source>
</evidence>
<dbReference type="PANTHER" id="PTHR43382">
    <property type="entry name" value="PROLYL-TRNA SYNTHETASE"/>
    <property type="match status" value="1"/>
</dbReference>
<dbReference type="SUPFAM" id="SSF64586">
    <property type="entry name" value="C-terminal domain of ProRS"/>
    <property type="match status" value="1"/>
</dbReference>
<dbReference type="Gene3D" id="3.30.110.30">
    <property type="entry name" value="C-terminal domain of ProRS"/>
    <property type="match status" value="1"/>
</dbReference>
<dbReference type="SUPFAM" id="SSF52954">
    <property type="entry name" value="Class II aaRS ABD-related"/>
    <property type="match status" value="1"/>
</dbReference>
<dbReference type="InterPro" id="IPR004499">
    <property type="entry name" value="Pro-tRNA-ligase_IIa_arc-type"/>
</dbReference>
<dbReference type="Pfam" id="PF00587">
    <property type="entry name" value="tRNA-synt_2b"/>
    <property type="match status" value="1"/>
</dbReference>
<dbReference type="SUPFAM" id="SSF55681">
    <property type="entry name" value="Class II aaRS and biotin synthetases"/>
    <property type="match status" value="1"/>
</dbReference>
<evidence type="ECO:0000256" key="6">
    <source>
        <dbReference type="ARBA" id="ARBA00023146"/>
    </source>
</evidence>
<feature type="non-terminal residue" evidence="8">
    <location>
        <position position="1"/>
    </location>
</feature>
<keyword evidence="3" id="KW-0547">Nucleotide-binding</keyword>
<organism evidence="8">
    <name type="scientific">marine metagenome</name>
    <dbReference type="NCBI Taxonomy" id="408172"/>
    <lineage>
        <taxon>unclassified sequences</taxon>
        <taxon>metagenomes</taxon>
        <taxon>ecological metagenomes</taxon>
    </lineage>
</organism>
<evidence type="ECO:0000256" key="4">
    <source>
        <dbReference type="ARBA" id="ARBA00022840"/>
    </source>
</evidence>